<comment type="caution">
    <text evidence="1">The sequence shown here is derived from an EMBL/GenBank/DDBJ whole genome shotgun (WGS) entry which is preliminary data.</text>
</comment>
<protein>
    <submittedName>
        <fullName evidence="1">Uncharacterized protein</fullName>
    </submittedName>
</protein>
<accession>A0A919RVR4</accession>
<sequence>MKIAIITNVKVPYRNLQIEEFAKIENTEFAAYYTHKDVIGR</sequence>
<keyword evidence="2" id="KW-1185">Reference proteome</keyword>
<evidence type="ECO:0000313" key="1">
    <source>
        <dbReference type="EMBL" id="GIM27380.1"/>
    </source>
</evidence>
<dbReference type="Proteomes" id="UP000679179">
    <property type="component" value="Unassembled WGS sequence"/>
</dbReference>
<evidence type="ECO:0000313" key="2">
    <source>
        <dbReference type="Proteomes" id="UP000679179"/>
    </source>
</evidence>
<dbReference type="EMBL" id="BOPZ01000001">
    <property type="protein sequence ID" value="GIM27380.1"/>
    <property type="molecule type" value="Genomic_DNA"/>
</dbReference>
<organism evidence="1 2">
    <name type="scientific">Clostridium polyendosporum</name>
    <dbReference type="NCBI Taxonomy" id="69208"/>
    <lineage>
        <taxon>Bacteria</taxon>
        <taxon>Bacillati</taxon>
        <taxon>Bacillota</taxon>
        <taxon>Clostridia</taxon>
        <taxon>Eubacteriales</taxon>
        <taxon>Clostridiaceae</taxon>
        <taxon>Clostridium</taxon>
    </lineage>
</organism>
<proteinExistence type="predicted"/>
<name>A0A919RVR4_9CLOT</name>
<gene>
    <name evidence="1" type="ORF">CPJCM30710_00460</name>
</gene>
<dbReference type="RefSeq" id="WP_281413939.1">
    <property type="nucleotide sequence ID" value="NZ_BOPZ01000001.1"/>
</dbReference>
<reference evidence="1" key="1">
    <citation type="submission" date="2021-03" db="EMBL/GenBank/DDBJ databases">
        <title>Taxonomic study of Clostridium polyendosporum from meadow-gley soil under rice.</title>
        <authorList>
            <person name="Kobayashi H."/>
            <person name="Tanizawa Y."/>
            <person name="Yagura M."/>
        </authorList>
    </citation>
    <scope>NUCLEOTIDE SEQUENCE</scope>
    <source>
        <strain evidence="1">JCM 30710</strain>
    </source>
</reference>
<dbReference type="AlphaFoldDB" id="A0A919RVR4"/>